<feature type="chain" id="PRO_5039014340" evidence="1">
    <location>
        <begin position="23"/>
        <end position="667"/>
    </location>
</feature>
<comment type="caution">
    <text evidence="2">The sequence shown here is derived from an EMBL/GenBank/DDBJ whole genome shotgun (WGS) entry which is preliminary data.</text>
</comment>
<accession>A0A917P6N5</accession>
<dbReference type="AlphaFoldDB" id="A0A917P6N5"/>
<protein>
    <submittedName>
        <fullName evidence="2">Uncharacterized protein</fullName>
    </submittedName>
</protein>
<feature type="signal peptide" evidence="1">
    <location>
        <begin position="1"/>
        <end position="22"/>
    </location>
</feature>
<proteinExistence type="predicted"/>
<evidence type="ECO:0000256" key="1">
    <source>
        <dbReference type="SAM" id="SignalP"/>
    </source>
</evidence>
<gene>
    <name evidence="2" type="ORF">GCM10010121_088220</name>
</gene>
<keyword evidence="3" id="KW-1185">Reference proteome</keyword>
<organism evidence="2 3">
    <name type="scientific">Streptomyces brasiliensis</name>
    <dbReference type="NCBI Taxonomy" id="1954"/>
    <lineage>
        <taxon>Bacteria</taxon>
        <taxon>Bacillati</taxon>
        <taxon>Actinomycetota</taxon>
        <taxon>Actinomycetes</taxon>
        <taxon>Kitasatosporales</taxon>
        <taxon>Streptomycetaceae</taxon>
        <taxon>Streptomyces</taxon>
    </lineage>
</organism>
<name>A0A917P6N5_9ACTN</name>
<dbReference type="EMBL" id="BMQA01000078">
    <property type="protein sequence ID" value="GGJ63932.1"/>
    <property type="molecule type" value="Genomic_DNA"/>
</dbReference>
<evidence type="ECO:0000313" key="2">
    <source>
        <dbReference type="EMBL" id="GGJ63932.1"/>
    </source>
</evidence>
<reference evidence="2" key="1">
    <citation type="journal article" date="2014" name="Int. J. Syst. Evol. Microbiol.">
        <title>Complete genome sequence of Corynebacterium casei LMG S-19264T (=DSM 44701T), isolated from a smear-ripened cheese.</title>
        <authorList>
            <consortium name="US DOE Joint Genome Institute (JGI-PGF)"/>
            <person name="Walter F."/>
            <person name="Albersmeier A."/>
            <person name="Kalinowski J."/>
            <person name="Ruckert C."/>
        </authorList>
    </citation>
    <scope>NUCLEOTIDE SEQUENCE</scope>
    <source>
        <strain evidence="2">JCM 3086</strain>
    </source>
</reference>
<dbReference type="Proteomes" id="UP000657574">
    <property type="component" value="Unassembled WGS sequence"/>
</dbReference>
<sequence>MMVATFALTTFGGLFMVPSSVAAPEPPAAFTHPASDMAKPCQIKLPGGLKATVAERDGQTVAQLTDLASVHESFQSYWSDGHQYLVPESAAADPAAKGGISAYDTTALAERTCGITPASDTASVRSARQDSGQGYSLARLTLNVVGSNGKPADHGTVWLTNLDDNTFVREAVGITGTNGTIHLIVPAGHYAAAMEYIDPADSVQHVTIKPEFTIRDGASLTMDARAATVPIPVPSTPRPADLSTRTLAVYRGDGVNRGPDHGPWFSLTALAGTPALTSLQINPDAGPVTQGKFTVLTAFDFASPAGAAEPYAYHVVKSADRTLKAYPTTVDTASLATVRRSYTAGGTSGAPATLVYRAVPAWANRTGATVMTGFEFMTPGIRRTEYYSAPPDLTWTYLYEESDRQVDLQAPTTTYREGGTVDETLLAGGLHPNGPVGTPGVVTSCGACSDGTSLRFALQAEGDNTPGTQGRLWNYSTNSVSLKRNGELYATGDSDLDQATVTVPAGKARYELTLNSLRDSTPNRLSPTTTTTWTFTANPGHGKAVPETSDCPAGGTDCTALPLLYAYTNTDADLYDQVTPGRHALKLHVERQQYASGGQISGAEVSVSYDEGAHWQRLQVHGDKGDFTADYTVPSDASGHTVSLRLSAWDTTGGRIDQELPSAYLVP</sequence>
<keyword evidence="1" id="KW-0732">Signal</keyword>
<evidence type="ECO:0000313" key="3">
    <source>
        <dbReference type="Proteomes" id="UP000657574"/>
    </source>
</evidence>
<reference evidence="2" key="2">
    <citation type="submission" date="2020-09" db="EMBL/GenBank/DDBJ databases">
        <authorList>
            <person name="Sun Q."/>
            <person name="Ohkuma M."/>
        </authorList>
    </citation>
    <scope>NUCLEOTIDE SEQUENCE</scope>
    <source>
        <strain evidence="2">JCM 3086</strain>
    </source>
</reference>